<dbReference type="Pfam" id="PF02873">
    <property type="entry name" value="MurB_C"/>
    <property type="match status" value="1"/>
</dbReference>
<evidence type="ECO:0000259" key="21">
    <source>
        <dbReference type="PROSITE" id="PS51387"/>
    </source>
</evidence>
<evidence type="ECO:0000256" key="6">
    <source>
        <dbReference type="ARBA" id="ARBA00012518"/>
    </source>
</evidence>
<keyword evidence="10 20" id="KW-0285">Flavoprotein</keyword>
<evidence type="ECO:0000256" key="18">
    <source>
        <dbReference type="ARBA" id="ARBA00031026"/>
    </source>
</evidence>
<sequence>MNHLVSLKSYNTFGLEHGCQELVIADTTQELVSRCVRLYREQQPMLVLGGGSNVILCEDFLGTVVLVKTQGIEVSEDDSNFFLTVAAGENWHNLICYCLDKGIAGMENLALIPGTVGAAPIQNIGAYGAEFNDFCQWVEYVDLSSGLLYRLNADECQFGYRESIFKQQLSGKVLITNVGFKVSKVWQPNLNYGPLKALYGTGVTPRQVFDCICETRMAKLPDPQVFGNAGSFFKNPVIANEQFNSLVQRYPNIVGYPQGLAQTKVAAGWLIEAAGLKGYQIGDAAVHERQALVLINQGDATSDELLALSGYIIDRIHSLFGIKLEPEPRMISTKRGAF</sequence>
<dbReference type="SUPFAM" id="SSF56194">
    <property type="entry name" value="Uridine diphospho-N-Acetylenolpyruvylglucosamine reductase, MurB, C-terminal domain"/>
    <property type="match status" value="1"/>
</dbReference>
<dbReference type="RefSeq" id="WP_310472788.1">
    <property type="nucleotide sequence ID" value="NZ_CP136522.1"/>
</dbReference>
<dbReference type="NCBIfam" id="NF010478">
    <property type="entry name" value="PRK13903.1"/>
    <property type="match status" value="1"/>
</dbReference>
<dbReference type="Gene3D" id="3.30.465.10">
    <property type="match status" value="1"/>
</dbReference>
<dbReference type="InterPro" id="IPR036318">
    <property type="entry name" value="FAD-bd_PCMH-like_sf"/>
</dbReference>
<evidence type="ECO:0000256" key="12">
    <source>
        <dbReference type="ARBA" id="ARBA00022857"/>
    </source>
</evidence>
<dbReference type="PROSITE" id="PS51387">
    <property type="entry name" value="FAD_PCMH"/>
    <property type="match status" value="1"/>
</dbReference>
<name>A0ABZ0JY01_9GAMM</name>
<dbReference type="NCBIfam" id="NF000755">
    <property type="entry name" value="PRK00046.1"/>
    <property type="match status" value="1"/>
</dbReference>
<evidence type="ECO:0000256" key="10">
    <source>
        <dbReference type="ARBA" id="ARBA00022630"/>
    </source>
</evidence>
<keyword evidence="16 20" id="KW-0131">Cell cycle</keyword>
<dbReference type="NCBIfam" id="TIGR00179">
    <property type="entry name" value="murB"/>
    <property type="match status" value="1"/>
</dbReference>
<dbReference type="InterPro" id="IPR016166">
    <property type="entry name" value="FAD-bd_PCMH"/>
</dbReference>
<feature type="domain" description="FAD-binding PCMH-type" evidence="21">
    <location>
        <begin position="15"/>
        <end position="185"/>
    </location>
</feature>
<evidence type="ECO:0000256" key="16">
    <source>
        <dbReference type="ARBA" id="ARBA00023306"/>
    </source>
</evidence>
<proteinExistence type="inferred from homology"/>
<feature type="active site" description="Proton donor" evidence="20">
    <location>
        <position position="231"/>
    </location>
</feature>
<evidence type="ECO:0000256" key="20">
    <source>
        <dbReference type="HAMAP-Rule" id="MF_00037"/>
    </source>
</evidence>
<evidence type="ECO:0000256" key="17">
    <source>
        <dbReference type="ARBA" id="ARBA00023316"/>
    </source>
</evidence>
<dbReference type="InterPro" id="IPR003170">
    <property type="entry name" value="MurB"/>
</dbReference>
<organism evidence="22 23">
    <name type="scientific">Shewanella youngdeokensis</name>
    <dbReference type="NCBI Taxonomy" id="2999068"/>
    <lineage>
        <taxon>Bacteria</taxon>
        <taxon>Pseudomonadati</taxon>
        <taxon>Pseudomonadota</taxon>
        <taxon>Gammaproteobacteria</taxon>
        <taxon>Alteromonadales</taxon>
        <taxon>Shewanellaceae</taxon>
        <taxon>Shewanella</taxon>
    </lineage>
</organism>
<protein>
    <recommendedName>
        <fullName evidence="7 20">UDP-N-acetylenolpyruvoylglucosamine reductase</fullName>
        <ecNumber evidence="6 20">1.3.1.98</ecNumber>
    </recommendedName>
    <alternativeName>
        <fullName evidence="18 20">UDP-N-acetylmuramate dehydrogenase</fullName>
    </alternativeName>
</protein>
<evidence type="ECO:0000313" key="22">
    <source>
        <dbReference type="EMBL" id="WOT05165.1"/>
    </source>
</evidence>
<keyword evidence="9 20" id="KW-0132">Cell division</keyword>
<dbReference type="InterPro" id="IPR016167">
    <property type="entry name" value="FAD-bd_PCMH_sub1"/>
</dbReference>
<comment type="pathway">
    <text evidence="4 20">Cell wall biogenesis; peptidoglycan biosynthesis.</text>
</comment>
<dbReference type="InterPro" id="IPR006094">
    <property type="entry name" value="Oxid_FAD_bind_N"/>
</dbReference>
<keyword evidence="8 20" id="KW-0963">Cytoplasm</keyword>
<evidence type="ECO:0000256" key="14">
    <source>
        <dbReference type="ARBA" id="ARBA00022984"/>
    </source>
</evidence>
<evidence type="ECO:0000256" key="2">
    <source>
        <dbReference type="ARBA" id="ARBA00003921"/>
    </source>
</evidence>
<evidence type="ECO:0000256" key="19">
    <source>
        <dbReference type="ARBA" id="ARBA00048914"/>
    </source>
</evidence>
<keyword evidence="17 20" id="KW-0961">Cell wall biogenesis/degradation</keyword>
<comment type="similarity">
    <text evidence="5 20">Belongs to the MurB family.</text>
</comment>
<dbReference type="Pfam" id="PF01565">
    <property type="entry name" value="FAD_binding_4"/>
    <property type="match status" value="1"/>
</dbReference>
<keyword evidence="14 20" id="KW-0573">Peptidoglycan synthesis</keyword>
<gene>
    <name evidence="20 22" type="primary">murB</name>
    <name evidence="22" type="ORF">RGE70_18050</name>
</gene>
<evidence type="ECO:0000256" key="15">
    <source>
        <dbReference type="ARBA" id="ARBA00023002"/>
    </source>
</evidence>
<comment type="subcellular location">
    <subcellularLocation>
        <location evidence="3 20">Cytoplasm</location>
    </subcellularLocation>
</comment>
<dbReference type="Gene3D" id="3.30.43.10">
    <property type="entry name" value="Uridine Diphospho-n-acetylenolpyruvylglucosamine Reductase, domain 2"/>
    <property type="match status" value="1"/>
</dbReference>
<comment type="cofactor">
    <cofactor evidence="1 20">
        <name>FAD</name>
        <dbReference type="ChEBI" id="CHEBI:57692"/>
    </cofactor>
</comment>
<evidence type="ECO:0000256" key="13">
    <source>
        <dbReference type="ARBA" id="ARBA00022960"/>
    </source>
</evidence>
<evidence type="ECO:0000256" key="5">
    <source>
        <dbReference type="ARBA" id="ARBA00010485"/>
    </source>
</evidence>
<dbReference type="Gene3D" id="3.90.78.10">
    <property type="entry name" value="UDP-N-acetylenolpyruvoylglucosamine reductase, C-terminal domain"/>
    <property type="match status" value="1"/>
</dbReference>
<evidence type="ECO:0000256" key="8">
    <source>
        <dbReference type="ARBA" id="ARBA00022490"/>
    </source>
</evidence>
<accession>A0ABZ0JY01</accession>
<dbReference type="EC" id="1.3.1.98" evidence="6 20"/>
<keyword evidence="23" id="KW-1185">Reference proteome</keyword>
<dbReference type="EMBL" id="CP136522">
    <property type="protein sequence ID" value="WOT05165.1"/>
    <property type="molecule type" value="Genomic_DNA"/>
</dbReference>
<dbReference type="HAMAP" id="MF_00037">
    <property type="entry name" value="MurB"/>
    <property type="match status" value="1"/>
</dbReference>
<dbReference type="InterPro" id="IPR016169">
    <property type="entry name" value="FAD-bd_PCMH_sub2"/>
</dbReference>
<evidence type="ECO:0000256" key="7">
    <source>
        <dbReference type="ARBA" id="ARBA00015188"/>
    </source>
</evidence>
<evidence type="ECO:0000256" key="4">
    <source>
        <dbReference type="ARBA" id="ARBA00004752"/>
    </source>
</evidence>
<dbReference type="PANTHER" id="PTHR21071">
    <property type="entry name" value="UDP-N-ACETYLENOLPYRUVOYLGLUCOSAMINE REDUCTASE"/>
    <property type="match status" value="1"/>
</dbReference>
<reference evidence="22 23" key="1">
    <citation type="submission" date="2023-10" db="EMBL/GenBank/DDBJ databases">
        <title>Complete genome sequence of Shewanella sp. DAU334.</title>
        <authorList>
            <person name="Lee Y.-S."/>
            <person name="Jeong H.-R."/>
            <person name="Hwang E.-J."/>
            <person name="Choi Y.-L."/>
            <person name="Kim G.-D."/>
        </authorList>
    </citation>
    <scope>NUCLEOTIDE SEQUENCE [LARGE SCALE GENOMIC DNA]</scope>
    <source>
        <strain evidence="22 23">DAU334</strain>
    </source>
</reference>
<feature type="active site" evidence="20">
    <location>
        <position position="161"/>
    </location>
</feature>
<dbReference type="PANTHER" id="PTHR21071:SF4">
    <property type="entry name" value="UDP-N-ACETYLENOLPYRUVOYLGLUCOSAMINE REDUCTASE"/>
    <property type="match status" value="1"/>
</dbReference>
<evidence type="ECO:0000256" key="3">
    <source>
        <dbReference type="ARBA" id="ARBA00004496"/>
    </source>
</evidence>
<keyword evidence="12 20" id="KW-0521">NADP</keyword>
<evidence type="ECO:0000313" key="23">
    <source>
        <dbReference type="Proteomes" id="UP001529491"/>
    </source>
</evidence>
<dbReference type="GO" id="GO:0008762">
    <property type="term" value="F:UDP-N-acetylmuramate dehydrogenase activity"/>
    <property type="evidence" value="ECO:0007669"/>
    <property type="project" value="UniProtKB-EC"/>
</dbReference>
<evidence type="ECO:0000256" key="1">
    <source>
        <dbReference type="ARBA" id="ARBA00001974"/>
    </source>
</evidence>
<comment type="function">
    <text evidence="2 20">Cell wall formation.</text>
</comment>
<keyword evidence="15 20" id="KW-0560">Oxidoreductase</keyword>
<dbReference type="InterPro" id="IPR011601">
    <property type="entry name" value="MurB_C"/>
</dbReference>
<keyword evidence="11 20" id="KW-0274">FAD</keyword>
<evidence type="ECO:0000256" key="11">
    <source>
        <dbReference type="ARBA" id="ARBA00022827"/>
    </source>
</evidence>
<dbReference type="Proteomes" id="UP001529491">
    <property type="component" value="Chromosome"/>
</dbReference>
<comment type="catalytic activity">
    <reaction evidence="19 20">
        <text>UDP-N-acetyl-alpha-D-muramate + NADP(+) = UDP-N-acetyl-3-O-(1-carboxyvinyl)-alpha-D-glucosamine + NADPH + H(+)</text>
        <dbReference type="Rhea" id="RHEA:12248"/>
        <dbReference type="ChEBI" id="CHEBI:15378"/>
        <dbReference type="ChEBI" id="CHEBI:57783"/>
        <dbReference type="ChEBI" id="CHEBI:58349"/>
        <dbReference type="ChEBI" id="CHEBI:68483"/>
        <dbReference type="ChEBI" id="CHEBI:70757"/>
        <dbReference type="EC" id="1.3.1.98"/>
    </reaction>
</comment>
<dbReference type="SUPFAM" id="SSF56176">
    <property type="entry name" value="FAD-binding/transporter-associated domain-like"/>
    <property type="match status" value="1"/>
</dbReference>
<keyword evidence="13 20" id="KW-0133">Cell shape</keyword>
<feature type="active site" evidence="20">
    <location>
        <position position="327"/>
    </location>
</feature>
<dbReference type="InterPro" id="IPR036635">
    <property type="entry name" value="MurB_C_sf"/>
</dbReference>
<evidence type="ECO:0000256" key="9">
    <source>
        <dbReference type="ARBA" id="ARBA00022618"/>
    </source>
</evidence>